<dbReference type="InterPro" id="IPR000998">
    <property type="entry name" value="MAM_dom"/>
</dbReference>
<dbReference type="SUPFAM" id="SSF49265">
    <property type="entry name" value="Fibronectin type III"/>
    <property type="match status" value="1"/>
</dbReference>
<protein>
    <recommendedName>
        <fullName evidence="1">MAM domain-containing protein</fullName>
    </recommendedName>
</protein>
<proteinExistence type="predicted"/>
<dbReference type="InterPro" id="IPR013320">
    <property type="entry name" value="ConA-like_dom_sf"/>
</dbReference>
<dbReference type="GO" id="GO:0016020">
    <property type="term" value="C:membrane"/>
    <property type="evidence" value="ECO:0007669"/>
    <property type="project" value="InterPro"/>
</dbReference>
<feature type="domain" description="MAM" evidence="1">
    <location>
        <begin position="1658"/>
        <end position="1818"/>
    </location>
</feature>
<comment type="caution">
    <text evidence="2">The sequence shown here is derived from an EMBL/GenBank/DDBJ whole genome shotgun (WGS) entry which is preliminary data.</text>
</comment>
<dbReference type="NCBIfam" id="TIGR04183">
    <property type="entry name" value="Por_Secre_tail"/>
    <property type="match status" value="1"/>
</dbReference>
<organism evidence="2">
    <name type="scientific">bioreactor metagenome</name>
    <dbReference type="NCBI Taxonomy" id="1076179"/>
    <lineage>
        <taxon>unclassified sequences</taxon>
        <taxon>metagenomes</taxon>
        <taxon>ecological metagenomes</taxon>
    </lineage>
</organism>
<dbReference type="Pfam" id="PF13620">
    <property type="entry name" value="CarboxypepD_reg"/>
    <property type="match status" value="2"/>
</dbReference>
<dbReference type="InterPro" id="IPR013784">
    <property type="entry name" value="Carb-bd-like_fold"/>
</dbReference>
<dbReference type="PROSITE" id="PS50060">
    <property type="entry name" value="MAM_2"/>
    <property type="match status" value="1"/>
</dbReference>
<dbReference type="InterPro" id="IPR036116">
    <property type="entry name" value="FN3_sf"/>
</dbReference>
<evidence type="ECO:0000259" key="1">
    <source>
        <dbReference type="PROSITE" id="PS50060"/>
    </source>
</evidence>
<dbReference type="Gene3D" id="2.60.40.1120">
    <property type="entry name" value="Carboxypeptidase-like, regulatory domain"/>
    <property type="match status" value="2"/>
</dbReference>
<dbReference type="EMBL" id="VSSQ01000141">
    <property type="protein sequence ID" value="MPL80779.1"/>
    <property type="molecule type" value="Genomic_DNA"/>
</dbReference>
<dbReference type="SUPFAM" id="SSF49899">
    <property type="entry name" value="Concanavalin A-like lectins/glucanases"/>
    <property type="match status" value="1"/>
</dbReference>
<dbReference type="NCBIfam" id="NF038128">
    <property type="entry name" value="choice_anch_J"/>
    <property type="match status" value="1"/>
</dbReference>
<evidence type="ECO:0000313" key="2">
    <source>
        <dbReference type="EMBL" id="MPL80779.1"/>
    </source>
</evidence>
<accession>A0A644UPA0</accession>
<dbReference type="Pfam" id="PF18962">
    <property type="entry name" value="Por_Secre_tail"/>
    <property type="match status" value="1"/>
</dbReference>
<gene>
    <name evidence="2" type="ORF">SDC9_26680</name>
</gene>
<dbReference type="SUPFAM" id="SSF49452">
    <property type="entry name" value="Starch-binding domain-like"/>
    <property type="match status" value="3"/>
</dbReference>
<name>A0A644UPA0_9ZZZZ</name>
<dbReference type="Gene3D" id="2.60.120.380">
    <property type="match status" value="1"/>
</dbReference>
<sequence length="2754" mass="293075">MRKLITLTLAVLLSFAGLFSYAQVTSPKEQMILQQEMELHGPEVVVPLSPEGSSRAIGDDCITPIVIPSFPYTDVNTTVGRGNTYDATCMGSYDGGEDIIYQFTITGTYNVTAQLNPGVTTWTGIGIMNACPQTGTCVALSTNSSASTHQASAVLTPGTYYIMIDTYPSPNNIPSFTLNVTLSAPPPTFPAYGFMSSAGTYTEITGGIAVGTETSDDQYIVDPSVPAGGTVVSGVGFDIGFPFVFNTETFDRLGINNNGWIALGNSALTPSVNLQTASAYNPLSAASTAIPAYLRSRIAAFGRDLQAQTGSSIRVETIGTAPNRICVVQFKNYRRYGGAGESLNFQVRLHETINMVEIVYGANTTTNTTATTAQVGLGGSLAGIFMNRTSTTDWAASIAGTANTATMTFSNVVYPADGLTYTFGPMAPLAAQYSSPGNGAVGMPVDVGLFWAPNTSGGGNPDGYYVYLGTDNPPTNIANGVDVGNVLTYTPAAALNTATQYYWQVVPYNSIGNATGNATWTFTTTAGIGSLEGFTTNGFGIPLGGVSISLFNGLNTISTTSAVNGAYAFTDISAGNYQLTATLAGYNNTVMDVVVEPSTTTYQNVAMLRPSMAVTPNPYSVAANPNELVDGAINIANNGDGVLTWNATVAFTSPGPNNWLTIGQTNGTIAAYTNFNVPMAFNASGLAAGTVKTAEVTFTSSNPNVGTVVVPVTMTVAGTPLNVPFDLTANLTNPVDGVVTLNWSYGGTRDFLYFVVKRDGAQVGVTNNTTFTETLPAYGVYSYTVQAVFDEGNSAPAGPVTIEWANPVLVLNPASLYNEQYPNTSEGVTFRVSNTGEGTLAFSFPEYAARQLVNSPDFTPNVRSMVEPVAVEKGEVDPTDGMGNRNLRGAGGPDEFGYMWIDSDEAGGPAFVWNDISATGTLVTGLSDDNVVGPYNIGFSFPFYENTYSQVNISSNGYLIFGSTSSSLSNQNIPSTSTPNNLIAWCWDDLHGAGPASAVYYQNMGDYWVIQFTNYNEYPSSSAGRITAQVHLHQNGNIMIYYNSIVGGFDVTSATVGIENNAGTIATNINYNSAYLHDGLAIWIGVPVPTFITSVVPAQGQVAPGEFVDVVATFTSDDENYPVGTHNVELELNTNDLANEIVMIPATMVVYNPGMIAGTVTSAVDGSPIHGAVVTAGMYSATTTEEGEYSMIVDAGTYDMSFSKTGFTTEFVTGVVVTETNTTVVDAELEEEFYPPTLVHAVVNEADTQVEVTWGLPEPNYEVLYDDGTAENYAAWALPGNMNAVKFTPAGYPATVYGGRIYVGDGSFPNNNTGFLGTTFGAVVYAADGANGMPGTALDSISVTVNNLGWVDFSGLNATITEGSFYLAMVQGAQSPNCAPVGIDQTIPTLYRSYSRNVSAGGNWALSPFQDMMIRAFVNGPVATDVVARGASSEVRTPVKQRALISQSAPIAQAGVEGEGQFLAIQDAERGVTSYKVWRVSGFDPNAGPETGTLTLLSGTVANTNYTDIAYGPLPEGWYAYAVATNYTNGGESEKAYSNIVGHKKLVTVTCNVSLTTGGSPAGAVVRLTGMDYPYEVYTATVPEDGTVVFENVWKGNYTLFAAKVGFDNYVITPNITSNRTFEILLLEKKYKPRNLYVDDLTLVATWDEPLAIAVVEDFEGSVFPPAGWQSLTQSTTGWYATTNGSSSSFAIPPHTKYAVSNDDAENGNGCCDYLITPEMDWTDLPTYRLNFASYFDGSYGQMGFVEISTDAGATWTVIHSMTAAGGAWREIEIDLAQFSGANGLGSVWLAFHADDGGAWASGWAVDDIQIASGGVPLQGYGVFLDGTLVDNTPERTFTYTNLNYGQEYLAGVAALFSSGYSELDTYRFRSLYLYPPDSLAGMSPLMTDYAHLTWLPPTSPTGLGDNQDRVVATETQAAADVVAVLTPRTFPQTNVPLASSRNVLYDNGPLVNSPGTGSGGADESILQTGLGMGTYGFGFQQSAGNSVADDFEVTGNWNIQNIEFFGYQTGSSTSSTFTGVFCRVYDGAPNAGGTVIWGDLVTNRMISTEWSNIYRNDNGPGGSTDRPVMRIVAETPGLTLSPGTYWVEWQTTGSLSSGPWVPAVTINGETTTGNALQYTGSWAALTDVGPQGLPFILNGTGGGSGGGSVPSNLLGYNLYRDDVLRVYVQHPQTEYFDLNLAPGTYSYHVTAVYDLTPYGFAGQTGESMIEGPVDVTVTYGYELPFVENFNTGLFETNQWTVDGANWRIAGQVGNPLPSAEFYFNPVTSDYTQSLTSYYMIGSGIIDGKIMLDFDLKHTLVNPTEEESLAVEVYNGSSWIQVVEYTNAESFDWETKSVDITNQAKGKVFRVRFTASGVATTDIFNWLVDNVHIYRVCAEPINLTADVNFPYLEQVVLNWEAPSGSGPGPSGWLAWDNGVNTDAIGLQGGGTFNVAVRFTPTQLAQYAGTSLTKIRLFPYGPGGSITLKVWTGANASTLVLTQPVASYTAGAWNEFTLNTPIPVTGATELWFGYAVTHTANDYVAGCDAGPAVAGFGDMLSLDGSVWESMATAYGLNYNWNLQGYVETLDAVASVLTPLSDPTVYGTVSQIERGNLPALPGAALPAEISSSRALVGYNIFRDGVMIGSTTETTYIDADEALDLYNEYCYTVTAVYEDCESGMSEEACVVLTNVPVVENSLRVYPNPSNSVVNIELTGNISQVVVYNYLGQVVYENNVTGAQTIQLNVRNYESGAYLVKFISREGESFTKKVVVTR</sequence>
<dbReference type="InterPro" id="IPR026444">
    <property type="entry name" value="Secre_tail"/>
</dbReference>
<reference evidence="2" key="1">
    <citation type="submission" date="2019-08" db="EMBL/GenBank/DDBJ databases">
        <authorList>
            <person name="Kucharzyk K."/>
            <person name="Murdoch R.W."/>
            <person name="Higgins S."/>
            <person name="Loffler F."/>
        </authorList>
    </citation>
    <scope>NUCLEOTIDE SEQUENCE</scope>
</reference>
<dbReference type="Gene3D" id="2.60.120.260">
    <property type="entry name" value="Galactose-binding domain-like"/>
    <property type="match status" value="2"/>
</dbReference>
<dbReference type="GO" id="GO:0030246">
    <property type="term" value="F:carbohydrate binding"/>
    <property type="evidence" value="ECO:0007669"/>
    <property type="project" value="InterPro"/>
</dbReference>
<dbReference type="Gene3D" id="2.60.40.10">
    <property type="entry name" value="Immunoglobulins"/>
    <property type="match status" value="1"/>
</dbReference>
<dbReference type="InterPro" id="IPR013783">
    <property type="entry name" value="Ig-like_fold"/>
</dbReference>